<name>Q5DN48_9CAUD</name>
<evidence type="ECO:0000313" key="3">
    <source>
        <dbReference type="Proteomes" id="UP000000993"/>
    </source>
</evidence>
<reference evidence="2 3" key="1">
    <citation type="journal article" date="2005" name="Appl. Environ. Microbiol.">
        <title>Genomic analysis of bacteriophage PhiJL001: insights into its interaction with a sponge-associated alpha-proteobacterium.</title>
        <authorList>
            <person name="Lohr J.E."/>
            <person name="Chen F."/>
            <person name="Hill R.T."/>
        </authorList>
    </citation>
    <scope>NUCLEOTIDE SEQUENCE</scope>
</reference>
<accession>Q5DN48</accession>
<feature type="compositionally biased region" description="Basic and acidic residues" evidence="1">
    <location>
        <begin position="194"/>
        <end position="210"/>
    </location>
</feature>
<protein>
    <submittedName>
        <fullName evidence="2">Gp57</fullName>
    </submittedName>
</protein>
<evidence type="ECO:0000256" key="1">
    <source>
        <dbReference type="SAM" id="MobiDB-lite"/>
    </source>
</evidence>
<dbReference type="KEGG" id="vg:3342361"/>
<evidence type="ECO:0000313" key="2">
    <source>
        <dbReference type="EMBL" id="AAT69533.1"/>
    </source>
</evidence>
<dbReference type="Pfam" id="PF01503">
    <property type="entry name" value="PRA-PH"/>
    <property type="match status" value="1"/>
</dbReference>
<dbReference type="EMBL" id="AY576273">
    <property type="protein sequence ID" value="AAT69533.1"/>
    <property type="molecule type" value="Genomic_DNA"/>
</dbReference>
<feature type="region of interest" description="Disordered" evidence="1">
    <location>
        <begin position="193"/>
        <end position="223"/>
    </location>
</feature>
<organism evidence="2 3">
    <name type="scientific">Alphaproteobacteria phage PhiJL001</name>
    <dbReference type="NCBI Taxonomy" id="2681607"/>
    <lineage>
        <taxon>Viruses</taxon>
        <taxon>Duplodnaviria</taxon>
        <taxon>Heunggongvirae</taxon>
        <taxon>Uroviricota</taxon>
        <taxon>Caudoviricetes</taxon>
        <taxon>Mesyanzhinovviridae</taxon>
        <taxon>Keylargovirus</taxon>
        <taxon>Keylargovirus JL001</taxon>
    </lineage>
</organism>
<dbReference type="GeneID" id="3342361"/>
<dbReference type="Proteomes" id="UP000000993">
    <property type="component" value="Segment"/>
</dbReference>
<keyword evidence="3" id="KW-1185">Reference proteome</keyword>
<dbReference type="InterPro" id="IPR023292">
    <property type="entry name" value="NTP_PyroPHydrolase-like_dom_sf"/>
</dbReference>
<dbReference type="SUPFAM" id="SSF101386">
    <property type="entry name" value="all-alpha NTP pyrophosphatases"/>
    <property type="match status" value="1"/>
</dbReference>
<dbReference type="Gene3D" id="1.10.3420.10">
    <property type="entry name" value="putative ntp pyrophosphohydrolase like domain"/>
    <property type="match status" value="1"/>
</dbReference>
<sequence length="223" mass="24257">MTHLIGIVSYPPHPQSPYFKVHVPQCDGVPLSLKAMRNGKTANMGDVVIVNKTKGGYKGWETEEVVGSTNAPEPSTLAQVAEFHTAFKCSDVDFQTPEEAHLLGEWEGVLQAQADAIKEQARRVGSVRLLRLQLLLEEVAEVSGALAADDPEHILKELSDVQYVLDGAYISLRLAAKKDAAFALVHQSNMTKLQDGEPRKHGSGRVEKGDGYVPADLSGLFKD</sequence>
<dbReference type="InterPro" id="IPR021130">
    <property type="entry name" value="PRib-ATP_PPHydrolase-like"/>
</dbReference>
<dbReference type="RefSeq" id="YP_223981.1">
    <property type="nucleotide sequence ID" value="NC_006938.1"/>
</dbReference>
<proteinExistence type="predicted"/>
<gene>
    <name evidence="2" type="ORF">JL001p57</name>
</gene>